<accession>A0A9Q3CA30</accession>
<protein>
    <submittedName>
        <fullName evidence="1">Uncharacterized protein</fullName>
    </submittedName>
</protein>
<evidence type="ECO:0000313" key="2">
    <source>
        <dbReference type="Proteomes" id="UP000765509"/>
    </source>
</evidence>
<proteinExistence type="predicted"/>
<reference evidence="1" key="1">
    <citation type="submission" date="2021-03" db="EMBL/GenBank/DDBJ databases">
        <title>Draft genome sequence of rust myrtle Austropuccinia psidii MF-1, a brazilian biotype.</title>
        <authorList>
            <person name="Quecine M.C."/>
            <person name="Pachon D.M.R."/>
            <person name="Bonatelli M.L."/>
            <person name="Correr F.H."/>
            <person name="Franceschini L.M."/>
            <person name="Leite T.F."/>
            <person name="Margarido G.R.A."/>
            <person name="Almeida C.A."/>
            <person name="Ferrarezi J.A."/>
            <person name="Labate C.A."/>
        </authorList>
    </citation>
    <scope>NUCLEOTIDE SEQUENCE</scope>
    <source>
        <strain evidence="1">MF-1</strain>
    </source>
</reference>
<keyword evidence="2" id="KW-1185">Reference proteome</keyword>
<name>A0A9Q3CA30_9BASI</name>
<gene>
    <name evidence="1" type="ORF">O181_018697</name>
</gene>
<sequence length="250" mass="28459">MPLRSGRFFLSNESDSIEEQILPLSNPPVQSAPSTTVPIDTMASTTPIKKDQPNIFGFDPSSPAFKSFLTNPSKFISHVPKLKPDGSNFAEWSKALDNIFMYIFNVVLFTNDPDNFESVPQARGALRFFIQQTIASELSEMIQNEFSPKLTFIELQNNFENSTRLMQLDIVNDLFEMYSLKQVLNSNDCFSKLFTLFEKYRHLGLPLSSEWKGLIVQVFAPIWHGMTRASWFNCISSKLDCSNKNDPCDI</sequence>
<evidence type="ECO:0000313" key="1">
    <source>
        <dbReference type="EMBL" id="MBW0478982.1"/>
    </source>
</evidence>
<organism evidence="1 2">
    <name type="scientific">Austropuccinia psidii MF-1</name>
    <dbReference type="NCBI Taxonomy" id="1389203"/>
    <lineage>
        <taxon>Eukaryota</taxon>
        <taxon>Fungi</taxon>
        <taxon>Dikarya</taxon>
        <taxon>Basidiomycota</taxon>
        <taxon>Pucciniomycotina</taxon>
        <taxon>Pucciniomycetes</taxon>
        <taxon>Pucciniales</taxon>
        <taxon>Sphaerophragmiaceae</taxon>
        <taxon>Austropuccinia</taxon>
    </lineage>
</organism>
<dbReference type="EMBL" id="AVOT02005406">
    <property type="protein sequence ID" value="MBW0478982.1"/>
    <property type="molecule type" value="Genomic_DNA"/>
</dbReference>
<dbReference type="OrthoDB" id="8063676at2759"/>
<comment type="caution">
    <text evidence="1">The sequence shown here is derived from an EMBL/GenBank/DDBJ whole genome shotgun (WGS) entry which is preliminary data.</text>
</comment>
<dbReference type="Proteomes" id="UP000765509">
    <property type="component" value="Unassembled WGS sequence"/>
</dbReference>
<dbReference type="AlphaFoldDB" id="A0A9Q3CA30"/>